<dbReference type="InterPro" id="IPR011044">
    <property type="entry name" value="Quino_amine_DH_bsu"/>
</dbReference>
<reference evidence="1" key="1">
    <citation type="submission" date="2022-11" db="EMBL/GenBank/DDBJ databases">
        <title>Minimal conservation of predation-associated metabolite biosynthetic gene clusters underscores biosynthetic potential of Myxococcota including descriptions for ten novel species: Archangium lansinium sp. nov., Myxococcus landrumus sp. nov., Nannocystis bai.</title>
        <authorList>
            <person name="Ahearne A."/>
            <person name="Stevens C."/>
            <person name="Dowd S."/>
        </authorList>
    </citation>
    <scope>NUCLEOTIDE SEQUENCE</scope>
    <source>
        <strain evidence="1">Fl3</strain>
    </source>
</reference>
<protein>
    <submittedName>
        <fullName evidence="1">Uncharacterized protein</fullName>
    </submittedName>
</protein>
<dbReference type="RefSeq" id="WP_269039672.1">
    <property type="nucleotide sequence ID" value="NZ_CP114040.1"/>
</dbReference>
<evidence type="ECO:0000313" key="1">
    <source>
        <dbReference type="EMBL" id="WAS97309.1"/>
    </source>
</evidence>
<dbReference type="SUPFAM" id="SSF50969">
    <property type="entry name" value="YVTN repeat-like/Quinoprotein amine dehydrogenase"/>
    <property type="match status" value="1"/>
</dbReference>
<evidence type="ECO:0000313" key="2">
    <source>
        <dbReference type="Proteomes" id="UP001164459"/>
    </source>
</evidence>
<proteinExistence type="predicted"/>
<keyword evidence="2" id="KW-1185">Reference proteome</keyword>
<name>A0ABY7HE55_9BACT</name>
<sequence>MHLRILRGMPAPPDLRALLDTFFAPAPATGPVELLRAAAELRARSSGALTSAAMLELRRPVDGGAWCQRLFGPLESLRCRCCRLVGAEHRGETCERCHVLCTDEPLREQRVAHVDVPFGIVHPALAPRIAALLGLSPEELRAVLLFESVIVLADGRLAPQDDPDVDWNDELSYETGVAAVRRRLAAVVDPELAAAGLSAAALVLTSVPVPPPGERPLYHEPYLDEDRWFRALWSERVGRDNEAIMAFTARALRGVRLLELGAPKLLLDRDCAAAQQAFEAMRDLLARPPGDPARAPEPLSGWHPAPLRGEDEDHVPGTLYPFRLAGAPAVGDAHDRYVHHRAPHRPEVPRACVLAEGDRALVQLGYLMLLVHWPTGHVLWTIPATEARLLGARGDWALFGAKYGRQLDLEDPTVLRGLYALDLNSWTWLEGHYPEDMPAIFVEKDEPEDAWLTDWRGQRGAPGAEDCSGDRADEWTRSPDHRYIWMSSAPDDGAILDTERGVAVLMLSHMREPAGADVPTVALTGPERDGYDEIEDQVGSGIAIARPRGEWRTLLPDGRLRREGRVALEFTAAAIECAAFDPTGDRLLLVNRDALHVVDVERGLLLARLDLRPLAPALALPESLPRELADLVLAHHGTLAAALAQPDEHLQALGLEAEQVAALRAEPAPPSIPYMLEWTCP</sequence>
<accession>A0ABY7HE55</accession>
<dbReference type="SUPFAM" id="SSF64484">
    <property type="entry name" value="beta and beta-prime subunits of DNA dependent RNA-polymerase"/>
    <property type="match status" value="1"/>
</dbReference>
<dbReference type="EMBL" id="CP114040">
    <property type="protein sequence ID" value="WAS97309.1"/>
    <property type="molecule type" value="Genomic_DNA"/>
</dbReference>
<organism evidence="1 2">
    <name type="scientific">Nannocystis punicea</name>
    <dbReference type="NCBI Taxonomy" id="2995304"/>
    <lineage>
        <taxon>Bacteria</taxon>
        <taxon>Pseudomonadati</taxon>
        <taxon>Myxococcota</taxon>
        <taxon>Polyangia</taxon>
        <taxon>Nannocystales</taxon>
        <taxon>Nannocystaceae</taxon>
        <taxon>Nannocystis</taxon>
    </lineage>
</organism>
<gene>
    <name evidence="1" type="ORF">O0S08_14270</name>
</gene>
<dbReference type="Proteomes" id="UP001164459">
    <property type="component" value="Chromosome"/>
</dbReference>